<evidence type="ECO:0000313" key="11">
    <source>
        <dbReference type="Proteomes" id="UP001430679"/>
    </source>
</evidence>
<reference evidence="10" key="1">
    <citation type="submission" date="2021-11" db="EMBL/GenBank/DDBJ databases">
        <title>Description of novel Flavobacterium species.</title>
        <authorList>
            <person name="Saticioglu I.B."/>
            <person name="Ay H."/>
            <person name="Altun S."/>
            <person name="Duman M."/>
        </authorList>
    </citation>
    <scope>NUCLEOTIDE SEQUENCE</scope>
    <source>
        <strain evidence="10">F-30</strain>
    </source>
</reference>
<dbReference type="EMBL" id="JAJJMM010000001">
    <property type="protein sequence ID" value="MCC9063394.1"/>
    <property type="molecule type" value="Genomic_DNA"/>
</dbReference>
<keyword evidence="5 8" id="KW-0812">Transmembrane</keyword>
<evidence type="ECO:0000256" key="4">
    <source>
        <dbReference type="ARBA" id="ARBA00022679"/>
    </source>
</evidence>
<dbReference type="PANTHER" id="PTHR33908">
    <property type="entry name" value="MANNOSYLTRANSFERASE YKCB-RELATED"/>
    <property type="match status" value="1"/>
</dbReference>
<dbReference type="Proteomes" id="UP001430679">
    <property type="component" value="Unassembled WGS sequence"/>
</dbReference>
<feature type="transmembrane region" description="Helical" evidence="8">
    <location>
        <begin position="190"/>
        <end position="209"/>
    </location>
</feature>
<dbReference type="Pfam" id="PF13231">
    <property type="entry name" value="PMT_2"/>
    <property type="match status" value="1"/>
</dbReference>
<dbReference type="PANTHER" id="PTHR33908:SF11">
    <property type="entry name" value="MEMBRANE PROTEIN"/>
    <property type="match status" value="1"/>
</dbReference>
<feature type="domain" description="Glycosyltransferase RgtA/B/C/D-like" evidence="9">
    <location>
        <begin position="50"/>
        <end position="207"/>
    </location>
</feature>
<dbReference type="RefSeq" id="WP_230035575.1">
    <property type="nucleotide sequence ID" value="NZ_JAJJMM010000001.1"/>
</dbReference>
<feature type="transmembrane region" description="Helical" evidence="8">
    <location>
        <begin position="266"/>
        <end position="283"/>
    </location>
</feature>
<feature type="transmembrane region" description="Helical" evidence="8">
    <location>
        <begin position="43"/>
        <end position="62"/>
    </location>
</feature>
<evidence type="ECO:0000256" key="7">
    <source>
        <dbReference type="ARBA" id="ARBA00023136"/>
    </source>
</evidence>
<feature type="transmembrane region" description="Helical" evidence="8">
    <location>
        <begin position="316"/>
        <end position="335"/>
    </location>
</feature>
<evidence type="ECO:0000256" key="2">
    <source>
        <dbReference type="ARBA" id="ARBA00022475"/>
    </source>
</evidence>
<evidence type="ECO:0000256" key="3">
    <source>
        <dbReference type="ARBA" id="ARBA00022676"/>
    </source>
</evidence>
<comment type="caution">
    <text evidence="10">The sequence shown here is derived from an EMBL/GenBank/DDBJ whole genome shotgun (WGS) entry which is preliminary data.</text>
</comment>
<keyword evidence="2" id="KW-1003">Cell membrane</keyword>
<feature type="transmembrane region" description="Helical" evidence="8">
    <location>
        <begin position="122"/>
        <end position="141"/>
    </location>
</feature>
<gene>
    <name evidence="10" type="ORF">LNP81_10345</name>
</gene>
<organism evidence="10 11">
    <name type="scientific">Flavobacterium piscisymbiosum</name>
    <dbReference type="NCBI Taxonomy" id="2893753"/>
    <lineage>
        <taxon>Bacteria</taxon>
        <taxon>Pseudomonadati</taxon>
        <taxon>Bacteroidota</taxon>
        <taxon>Flavobacteriia</taxon>
        <taxon>Flavobacteriales</taxon>
        <taxon>Flavobacteriaceae</taxon>
        <taxon>Flavobacterium</taxon>
    </lineage>
</organism>
<keyword evidence="4" id="KW-0808">Transferase</keyword>
<evidence type="ECO:0000256" key="8">
    <source>
        <dbReference type="SAM" id="Phobius"/>
    </source>
</evidence>
<protein>
    <submittedName>
        <fullName evidence="10">Glycosyltransferase family 39 protein</fullName>
    </submittedName>
</protein>
<keyword evidence="3" id="KW-0328">Glycosyltransferase</keyword>
<keyword evidence="7 8" id="KW-0472">Membrane</keyword>
<evidence type="ECO:0000259" key="9">
    <source>
        <dbReference type="Pfam" id="PF13231"/>
    </source>
</evidence>
<accession>A0ABS8MD51</accession>
<feature type="transmembrane region" description="Helical" evidence="8">
    <location>
        <begin position="96"/>
        <end position="115"/>
    </location>
</feature>
<dbReference type="InterPro" id="IPR038731">
    <property type="entry name" value="RgtA/B/C-like"/>
</dbReference>
<name>A0ABS8MD51_9FLAO</name>
<feature type="transmembrane region" description="Helical" evidence="8">
    <location>
        <begin position="240"/>
        <end position="259"/>
    </location>
</feature>
<keyword evidence="6 8" id="KW-1133">Transmembrane helix</keyword>
<keyword evidence="11" id="KW-1185">Reference proteome</keyword>
<feature type="transmembrane region" description="Helical" evidence="8">
    <location>
        <begin position="147"/>
        <end position="178"/>
    </location>
</feature>
<feature type="transmembrane region" description="Helical" evidence="8">
    <location>
        <begin position="289"/>
        <end position="309"/>
    </location>
</feature>
<proteinExistence type="predicted"/>
<sequence length="508" mass="59339">MTKKTIILIGFILLKFVLQYVLISPEYDLQRDEYLHLDQAHHLAWGYLSVPPVTSWISYIIFLLGNSVFWVKFFPALFGALTLLVVWKTIEVLKGNLYALVLGATCILFSTLLRLNTLYQPNSLDVLCWTGFYYVIIQYISTEKPKWFYIGAVVFAFGFLNKYNILFLLIGLLPALLLSSQRKVFAEKKLYFALILGLILILPNLLWQYNNQFPIVHHMKELSETQLVNVDRLGFLKEQLLFFIGSFFVIIAALYALLFYKPFARYKFFFASLVFTLVIFIYFKAKAYYAIGLYPIYIAFGAAFLSQILQNDWKQYLKPVFIIIPLLFFIPMYNLTFPNKSPEYFIKNPEKYKKLGMLRWEDGKDHDLPQDFADMLGWKELARKTDSVYALIPNKKETIVLCDNYGQAGAINYYTKKGIKAVSFNADYVNWFDLNIQYKNLIRIKNPEENSTEFAETSPYFQSSIIAGQITNKYAREYKATIFVFTNAKININKRIEDEIKEEKNYSK</sequence>
<feature type="transmembrane region" description="Helical" evidence="8">
    <location>
        <begin position="69"/>
        <end position="90"/>
    </location>
</feature>
<evidence type="ECO:0000256" key="1">
    <source>
        <dbReference type="ARBA" id="ARBA00004651"/>
    </source>
</evidence>
<evidence type="ECO:0000256" key="5">
    <source>
        <dbReference type="ARBA" id="ARBA00022692"/>
    </source>
</evidence>
<dbReference type="InterPro" id="IPR050297">
    <property type="entry name" value="LipidA_mod_glycosyltrf_83"/>
</dbReference>
<evidence type="ECO:0000313" key="10">
    <source>
        <dbReference type="EMBL" id="MCC9063394.1"/>
    </source>
</evidence>
<comment type="subcellular location">
    <subcellularLocation>
        <location evidence="1">Cell membrane</location>
        <topology evidence="1">Multi-pass membrane protein</topology>
    </subcellularLocation>
</comment>
<evidence type="ECO:0000256" key="6">
    <source>
        <dbReference type="ARBA" id="ARBA00022989"/>
    </source>
</evidence>